<keyword evidence="3" id="KW-1185">Reference proteome</keyword>
<dbReference type="PANTHER" id="PTHR33266:SF1">
    <property type="entry name" value="F-BOX DOMAIN-CONTAINING PROTEIN"/>
    <property type="match status" value="1"/>
</dbReference>
<feature type="region of interest" description="Disordered" evidence="1">
    <location>
        <begin position="344"/>
        <end position="387"/>
    </location>
</feature>
<dbReference type="Proteomes" id="UP001259832">
    <property type="component" value="Unassembled WGS sequence"/>
</dbReference>
<evidence type="ECO:0000313" key="2">
    <source>
        <dbReference type="EMBL" id="KAK1942089.1"/>
    </source>
</evidence>
<dbReference type="AlphaFoldDB" id="A0AAD9GNJ0"/>
<name>A0AAD9GNJ0_9STRA</name>
<dbReference type="PANTHER" id="PTHR33266">
    <property type="entry name" value="CHROMOSOME 15, WHOLE GENOME SHOTGUN SEQUENCE"/>
    <property type="match status" value="1"/>
</dbReference>
<accession>A0AAD9GNJ0</accession>
<comment type="caution">
    <text evidence="2">The sequence shown here is derived from an EMBL/GenBank/DDBJ whole genome shotgun (WGS) entry which is preliminary data.</text>
</comment>
<feature type="compositionally biased region" description="Acidic residues" evidence="1">
    <location>
        <begin position="361"/>
        <end position="378"/>
    </location>
</feature>
<evidence type="ECO:0000256" key="1">
    <source>
        <dbReference type="SAM" id="MobiDB-lite"/>
    </source>
</evidence>
<proteinExistence type="predicted"/>
<sequence>MMESLIKAYVHRAYAEFMNLQLSLDDIDAAGNAAIDQLRVIQSQPSDSKATQELRKLVPEAFKQDYKGDADVRFQRYLTGCCYTYLTVDKEMYKAPYVTITQSSGFGKSRILKRLAEKEGPIKHGNAAFDIKVLYVCARDIKGSSGYPRATPKMCDWLFPAGTCTKEYLATALEKAFRYSVETSDARESWKKLFEVDVNGTADGAMAGELNSVQLDKPYKKRQKLEARNTAVFATRERLEARTTQVLVVAIDEARALLTIENSARENAFHILRRALREVNTTATVRNANGLVFAVLADTNSRVHEFVPELSQDPSSRLIDTKNMALFPPFILTETMDIMLGVKSTSDSEEDPKMSAGDTIMDSESDSEEDPEMSDVDTVDQNTSRSRVLTTDEKDVWAALVSMGRPLWRSMDNTKTSLPERKDILTKFAARKLLIGLEMNKPASYTDSTLHGVSSLFCRIGLRPSSRAMR</sequence>
<organism evidence="2 3">
    <name type="scientific">Phytophthora citrophthora</name>
    <dbReference type="NCBI Taxonomy" id="4793"/>
    <lineage>
        <taxon>Eukaryota</taxon>
        <taxon>Sar</taxon>
        <taxon>Stramenopiles</taxon>
        <taxon>Oomycota</taxon>
        <taxon>Peronosporomycetes</taxon>
        <taxon>Peronosporales</taxon>
        <taxon>Peronosporaceae</taxon>
        <taxon>Phytophthora</taxon>
    </lineage>
</organism>
<evidence type="ECO:0000313" key="3">
    <source>
        <dbReference type="Proteomes" id="UP001259832"/>
    </source>
</evidence>
<reference evidence="2" key="1">
    <citation type="submission" date="2023-08" db="EMBL/GenBank/DDBJ databases">
        <title>Reference Genome Resource for the Citrus Pathogen Phytophthora citrophthora.</title>
        <authorList>
            <person name="Moller H."/>
            <person name="Coetzee B."/>
            <person name="Rose L.J."/>
            <person name="Van Niekerk J.M."/>
        </authorList>
    </citation>
    <scope>NUCLEOTIDE SEQUENCE</scope>
    <source>
        <strain evidence="2">STE-U-9442</strain>
    </source>
</reference>
<protein>
    <submittedName>
        <fullName evidence="2">Uncharacterized protein</fullName>
    </submittedName>
</protein>
<gene>
    <name evidence="2" type="ORF">P3T76_006411</name>
</gene>
<dbReference type="EMBL" id="JASMQC010000010">
    <property type="protein sequence ID" value="KAK1942089.1"/>
    <property type="molecule type" value="Genomic_DNA"/>
</dbReference>